<dbReference type="Gene3D" id="3.90.70.10">
    <property type="entry name" value="Cysteine proteinases"/>
    <property type="match status" value="1"/>
</dbReference>
<dbReference type="KEGG" id="vih:AB0763_03270"/>
<name>A0AB39HHT3_9VIBR</name>
<dbReference type="GO" id="GO:0016887">
    <property type="term" value="F:ATP hydrolysis activity"/>
    <property type="evidence" value="ECO:0007669"/>
    <property type="project" value="InterPro"/>
</dbReference>
<feature type="region of interest" description="Disordered" evidence="1">
    <location>
        <begin position="549"/>
        <end position="570"/>
    </location>
</feature>
<dbReference type="Gene3D" id="3.40.50.300">
    <property type="entry name" value="P-loop containing nucleotide triphosphate hydrolases"/>
    <property type="match status" value="1"/>
</dbReference>
<dbReference type="AlphaFoldDB" id="A0AB39HHT3"/>
<reference evidence="3" key="1">
    <citation type="submission" date="2024-07" db="EMBL/GenBank/DDBJ databases">
        <title>Genome Analysis of a Potential Novel Vibrio Species Secreting pH- and Thermo-stable Alginate Lyase and its Application in Producing Alginate Oligosaccharides.</title>
        <authorList>
            <person name="Huang H."/>
            <person name="Bao K."/>
        </authorList>
    </citation>
    <scope>NUCLEOTIDE SEQUENCE</scope>
    <source>
        <strain evidence="3">HB236076</strain>
    </source>
</reference>
<dbReference type="InterPro" id="IPR048809">
    <property type="entry name" value="GspA_C39-like"/>
</dbReference>
<dbReference type="Pfam" id="PF01471">
    <property type="entry name" value="PG_binding_1"/>
    <property type="match status" value="1"/>
</dbReference>
<dbReference type="Pfam" id="PF13401">
    <property type="entry name" value="AAA_22"/>
    <property type="match status" value="1"/>
</dbReference>
<dbReference type="SUPFAM" id="SSF52540">
    <property type="entry name" value="P-loop containing nucleoside triphosphate hydrolases"/>
    <property type="match status" value="1"/>
</dbReference>
<feature type="domain" description="AAA+ ATPase" evidence="2">
    <location>
        <begin position="42"/>
        <end position="195"/>
    </location>
</feature>
<evidence type="ECO:0000259" key="2">
    <source>
        <dbReference type="SMART" id="SM00382"/>
    </source>
</evidence>
<dbReference type="InterPro" id="IPR003593">
    <property type="entry name" value="AAA+_ATPase"/>
</dbReference>
<feature type="compositionally biased region" description="Polar residues" evidence="1">
    <location>
        <begin position="549"/>
        <end position="561"/>
    </location>
</feature>
<dbReference type="InterPro" id="IPR027417">
    <property type="entry name" value="P-loop_NTPase"/>
</dbReference>
<dbReference type="Gene3D" id="1.10.101.10">
    <property type="entry name" value="PGBD-like superfamily/PGBD"/>
    <property type="match status" value="1"/>
</dbReference>
<sequence length="570" mass="63940">MYLEFFDLKERPFSIVPTARYFFLSQRHQEAITHLQHGLDDAGGVAMLTGEVGTGKTTIAKSLLASLDANTQAVFLLTPTLERSELLETLCDEFGLEYAVNATQKTLHQLLKRFLEHNASQGKKTLLVIDEAQHLSADVLEQLRLLTNLDNDKHRLLKVLLVGQPELQQRLQTTALRQLAQRITGRYHLLPLNADETNDYLQFRLHTAGASEPLFTIKAAKMIAEYSHGIPRLINLIADKTLQLAYQDGDKALDLTRVEQACQSVMAFQATIYQQPHVTTRSVHDGDGGLTRQVNRDQWVISTRSVLAFCSVGSLILSASVYVYAPSWIERFFPTPPPEVIEQVVKQQHLTSEQRNVLLAERQQARSVEQLYRIWGYHADGSAGLCLPEEQRAFQCQRHTLDLTQIEQRNRPVVLVLNDDHLSRYALLVGVNREQVLMQIGNQQVAMPKAWLDEYWQGEVISLLYRPLQNTLKLGMQGPEVALLDTLLARALKQAPFHDGQASDVLFDDNLAQRVKLFQQWQGMSVDGVAGPATLSRLQDIAAPQAPSLQAMSTPLNSQAALQHANKEGA</sequence>
<dbReference type="InterPro" id="IPR049945">
    <property type="entry name" value="AAA_22"/>
</dbReference>
<gene>
    <name evidence="3" type="ORF">AB0763_03270</name>
</gene>
<dbReference type="SMART" id="SM00382">
    <property type="entry name" value="AAA"/>
    <property type="match status" value="1"/>
</dbReference>
<dbReference type="PANTHER" id="PTHR35894:SF1">
    <property type="entry name" value="PHOSPHORIBULOKINASE _ URIDINE KINASE FAMILY"/>
    <property type="match status" value="1"/>
</dbReference>
<dbReference type="EMBL" id="CP162601">
    <property type="protein sequence ID" value="XDK25681.1"/>
    <property type="molecule type" value="Genomic_DNA"/>
</dbReference>
<proteinExistence type="predicted"/>
<evidence type="ECO:0000313" key="3">
    <source>
        <dbReference type="EMBL" id="XDK25681.1"/>
    </source>
</evidence>
<accession>A0AB39HHT3</accession>
<evidence type="ECO:0000256" key="1">
    <source>
        <dbReference type="SAM" id="MobiDB-lite"/>
    </source>
</evidence>
<dbReference type="InterPro" id="IPR002477">
    <property type="entry name" value="Peptidoglycan-bd-like"/>
</dbReference>
<dbReference type="InterPro" id="IPR036366">
    <property type="entry name" value="PGBDSf"/>
</dbReference>
<organism evidence="3">
    <name type="scientific">Vibrio sp. HB236076</name>
    <dbReference type="NCBI Taxonomy" id="3232307"/>
    <lineage>
        <taxon>Bacteria</taxon>
        <taxon>Pseudomonadati</taxon>
        <taxon>Pseudomonadota</taxon>
        <taxon>Gammaproteobacteria</taxon>
        <taxon>Vibrionales</taxon>
        <taxon>Vibrionaceae</taxon>
        <taxon>Vibrio</taxon>
    </lineage>
</organism>
<dbReference type="InterPro" id="IPR036365">
    <property type="entry name" value="PGBD-like_sf"/>
</dbReference>
<dbReference type="RefSeq" id="WP_306101122.1">
    <property type="nucleotide sequence ID" value="NZ_CP162601.1"/>
</dbReference>
<dbReference type="InterPro" id="IPR052026">
    <property type="entry name" value="ExeA_AAA_ATPase_DNA-bind"/>
</dbReference>
<dbReference type="PANTHER" id="PTHR35894">
    <property type="entry name" value="GENERAL SECRETION PATHWAY PROTEIN A-RELATED"/>
    <property type="match status" value="1"/>
</dbReference>
<protein>
    <submittedName>
        <fullName evidence="3">AAA family ATPase</fullName>
    </submittedName>
</protein>
<dbReference type="SUPFAM" id="SSF47090">
    <property type="entry name" value="PGBD-like"/>
    <property type="match status" value="1"/>
</dbReference>
<dbReference type="Pfam" id="PF21327">
    <property type="entry name" value="GspA_C39-like"/>
    <property type="match status" value="1"/>
</dbReference>